<organism evidence="2 3">
    <name type="scientific">Methanothermobacter marburgensis (strain ATCC BAA-927 / DSM 2133 / JCM 14651 / NBRC 100331 / OCM 82 / Marburg)</name>
    <name type="common">Methanobacterium thermoautotrophicum</name>
    <dbReference type="NCBI Taxonomy" id="79929"/>
    <lineage>
        <taxon>Archaea</taxon>
        <taxon>Methanobacteriati</taxon>
        <taxon>Methanobacteriota</taxon>
        <taxon>Methanomada group</taxon>
        <taxon>Methanobacteria</taxon>
        <taxon>Methanobacteriales</taxon>
        <taxon>Methanobacteriaceae</taxon>
        <taxon>Methanothermobacter</taxon>
    </lineage>
</organism>
<dbReference type="GeneID" id="77399787"/>
<dbReference type="PaxDb" id="79929-MTBMA_c10100"/>
<dbReference type="Pfam" id="PF06445">
    <property type="entry name" value="GyrI-like"/>
    <property type="match status" value="1"/>
</dbReference>
<dbReference type="InterPro" id="IPR029442">
    <property type="entry name" value="GyrI-like"/>
</dbReference>
<dbReference type="RefSeq" id="WP_013295828.1">
    <property type="nucleotide sequence ID" value="NC_014408.1"/>
</dbReference>
<dbReference type="PANTHER" id="PTHR40055">
    <property type="entry name" value="TRANSCRIPTIONAL REGULATOR YGIV-RELATED"/>
    <property type="match status" value="1"/>
</dbReference>
<reference evidence="2 3" key="2">
    <citation type="journal article" date="2010" name="J. Bacteriol.">
        <title>Complete genome sequence of Methanothermobacter marburgensis, a methanoarchaeon model organism.</title>
        <authorList>
            <person name="Liesegang H."/>
            <person name="Kaster A.K."/>
            <person name="Wiezer A."/>
            <person name="Goenrich M."/>
            <person name="Wollherr A."/>
            <person name="Seedorf H."/>
            <person name="Gottschalk G."/>
            <person name="Thauer R.K."/>
        </authorList>
    </citation>
    <scope>NUCLEOTIDE SEQUENCE [LARGE SCALE GENOMIC DNA]</scope>
    <source>
        <strain evidence="3">ATCC BAA-927 / DSM 2133 / JCM 14651 / NBRC 100331 / OCM 82 / Marburg</strain>
    </source>
</reference>
<dbReference type="OrthoDB" id="104532at2157"/>
<accession>D9PWK7</accession>
<sequence>MEITEKMVEGVRVAYMDCRGSYGRIPRYIAEVAEWVMGNGLQMTGRVYGTYYNSPEDVSEEDLVYEIGVSIAGEAEPSEKIKIKDLPAHRVLATLHEGPYSEVGPAIHALIDHATENGYEIAGPITEVYLNSPLEVDESELLTEVQLPVRRPD</sequence>
<dbReference type="GeneID" id="9704718"/>
<dbReference type="AlphaFoldDB" id="D9PWK7"/>
<proteinExistence type="predicted"/>
<dbReference type="SMART" id="SM00871">
    <property type="entry name" value="AraC_E_bind"/>
    <property type="match status" value="1"/>
</dbReference>
<dbReference type="InterPro" id="IPR011256">
    <property type="entry name" value="Reg_factor_effector_dom_sf"/>
</dbReference>
<feature type="domain" description="AraC effector-binding" evidence="1">
    <location>
        <begin position="1"/>
        <end position="150"/>
    </location>
</feature>
<evidence type="ECO:0000259" key="1">
    <source>
        <dbReference type="SMART" id="SM00871"/>
    </source>
</evidence>
<dbReference type="HOGENOM" id="CLU_113664_0_0_2"/>
<dbReference type="Gene3D" id="3.20.80.10">
    <property type="entry name" value="Regulatory factor, effector binding domain"/>
    <property type="match status" value="1"/>
</dbReference>
<gene>
    <name evidence="2" type="ordered locus">MTBMA_c10100</name>
</gene>
<dbReference type="KEGG" id="mmg:MTBMA_c10100"/>
<evidence type="ECO:0000313" key="3">
    <source>
        <dbReference type="Proteomes" id="UP000000345"/>
    </source>
</evidence>
<dbReference type="InterPro" id="IPR010499">
    <property type="entry name" value="AraC_E-bd"/>
</dbReference>
<name>D9PWK7_METTM</name>
<dbReference type="SUPFAM" id="SSF55136">
    <property type="entry name" value="Probable bacterial effector-binding domain"/>
    <property type="match status" value="1"/>
</dbReference>
<reference key="1">
    <citation type="submission" date="2009-08" db="EMBL/GenBank/DDBJ databases">
        <title>The genome sequence of Methanothermobacter marburgensis.</title>
        <authorList>
            <person name="Kaster A."/>
            <person name="Seedorf H."/>
            <person name="Goenrich M."/>
            <person name="Wiezer A."/>
            <person name="Liesegang H."/>
            <person name="Thauer R."/>
            <person name="Gottschalk G."/>
        </authorList>
    </citation>
    <scope>NUCLEOTIDE SEQUENCE</scope>
    <source>
        <strain>Marburg</strain>
    </source>
</reference>
<dbReference type="STRING" id="79929.MTBMA_c10100"/>
<dbReference type="EMBL" id="CP001710">
    <property type="protein sequence ID" value="ADL58605.1"/>
    <property type="molecule type" value="Genomic_DNA"/>
</dbReference>
<dbReference type="InterPro" id="IPR050908">
    <property type="entry name" value="SmbC-like"/>
</dbReference>
<keyword evidence="3" id="KW-1185">Reference proteome</keyword>
<dbReference type="Proteomes" id="UP000000345">
    <property type="component" value="Chromosome"/>
</dbReference>
<protein>
    <submittedName>
        <fullName evidence="2">Predicted transcriptional activator</fullName>
    </submittedName>
</protein>
<dbReference type="PANTHER" id="PTHR40055:SF1">
    <property type="entry name" value="TRANSCRIPTIONAL REGULATOR YGIV-RELATED"/>
    <property type="match status" value="1"/>
</dbReference>
<evidence type="ECO:0000313" key="2">
    <source>
        <dbReference type="EMBL" id="ADL58605.1"/>
    </source>
</evidence>